<dbReference type="PANTHER" id="PTHR23427">
    <property type="entry name" value="SURFEIT LOCUS PROTEIN"/>
    <property type="match status" value="1"/>
</dbReference>
<dbReference type="Pfam" id="PF02104">
    <property type="entry name" value="SURF1"/>
    <property type="match status" value="1"/>
</dbReference>
<keyword evidence="3 6" id="KW-0812">Transmembrane</keyword>
<dbReference type="PANTHER" id="PTHR23427:SF2">
    <property type="entry name" value="SURFEIT LOCUS PROTEIN 1"/>
    <property type="match status" value="1"/>
</dbReference>
<comment type="subcellular location">
    <subcellularLocation>
        <location evidence="6">Cell membrane</location>
        <topology evidence="6">Multi-pass membrane protein</topology>
    </subcellularLocation>
    <subcellularLocation>
        <location evidence="1">Membrane</location>
    </subcellularLocation>
</comment>
<keyword evidence="5 6" id="KW-0472">Membrane</keyword>
<protein>
    <recommendedName>
        <fullName evidence="6">SURF1-like protein</fullName>
    </recommendedName>
</protein>
<gene>
    <name evidence="7" type="ORF">EKH79_09695</name>
</gene>
<reference evidence="7 8" key="1">
    <citation type="submission" date="2018-12" db="EMBL/GenBank/DDBJ databases">
        <title>Dyella dinghuensis sp. nov. DHOA06 and Dyella choica sp. nov. 4M-K27, isolated from forest soil.</title>
        <authorList>
            <person name="Qiu L.-H."/>
            <person name="Gao Z.-H."/>
        </authorList>
    </citation>
    <scope>NUCLEOTIDE SEQUENCE [LARGE SCALE GENOMIC DNA]</scope>
    <source>
        <strain evidence="7 8">DHOA06</strain>
    </source>
</reference>
<organism evidence="7 8">
    <name type="scientific">Dyella dinghuensis</name>
    <dbReference type="NCBI Taxonomy" id="1920169"/>
    <lineage>
        <taxon>Bacteria</taxon>
        <taxon>Pseudomonadati</taxon>
        <taxon>Pseudomonadota</taxon>
        <taxon>Gammaproteobacteria</taxon>
        <taxon>Lysobacterales</taxon>
        <taxon>Rhodanobacteraceae</taxon>
        <taxon>Dyella</taxon>
    </lineage>
</organism>
<evidence type="ECO:0000256" key="1">
    <source>
        <dbReference type="ARBA" id="ARBA00004370"/>
    </source>
</evidence>
<evidence type="ECO:0000256" key="4">
    <source>
        <dbReference type="ARBA" id="ARBA00022989"/>
    </source>
</evidence>
<feature type="transmembrane region" description="Helical" evidence="6">
    <location>
        <begin position="226"/>
        <end position="248"/>
    </location>
</feature>
<evidence type="ECO:0000256" key="3">
    <source>
        <dbReference type="ARBA" id="ARBA00022692"/>
    </source>
</evidence>
<evidence type="ECO:0000256" key="2">
    <source>
        <dbReference type="ARBA" id="ARBA00007165"/>
    </source>
</evidence>
<dbReference type="CDD" id="cd06662">
    <property type="entry name" value="SURF1"/>
    <property type="match status" value="1"/>
</dbReference>
<comment type="caution">
    <text evidence="7">The sequence shown here is derived from an EMBL/GenBank/DDBJ whole genome shotgun (WGS) entry which is preliminary data.</text>
</comment>
<comment type="similarity">
    <text evidence="2 6">Belongs to the SURF1 family.</text>
</comment>
<sequence length="259" mass="28600">MPQQTVPAEDVVRGPRGPFALTLLAMFGLALFTGFILLGNWQVRRLAWKRELIAHVNQRVHAPPVAAPGSNQWASVNAEDDEYRHVSLSGTLLNDRQTLVWTATDEGSGFWVVTPLRMADGSIVLINRGFAPADWCGRDGHCAVGPSDEVTITGLLRMSEPSAFMRHNDPAKNSWYTRDVPAIATARGLKDVAPYFVDADATPHDADHPSWPEGGLTVINFPNNHLSYLITWYLLALMVLAGSVYVGYGEYRLRHPQTL</sequence>
<evidence type="ECO:0000256" key="6">
    <source>
        <dbReference type="RuleBase" id="RU363076"/>
    </source>
</evidence>
<name>A0A432LTM4_9GAMM</name>
<dbReference type="GO" id="GO:0005886">
    <property type="term" value="C:plasma membrane"/>
    <property type="evidence" value="ECO:0007669"/>
    <property type="project" value="UniProtKB-SubCell"/>
</dbReference>
<evidence type="ECO:0000313" key="7">
    <source>
        <dbReference type="EMBL" id="RUL64302.1"/>
    </source>
</evidence>
<dbReference type="EMBL" id="RYZR01000005">
    <property type="protein sequence ID" value="RUL64302.1"/>
    <property type="molecule type" value="Genomic_DNA"/>
</dbReference>
<dbReference type="OrthoDB" id="6079986at2"/>
<keyword evidence="8" id="KW-1185">Reference proteome</keyword>
<keyword evidence="4 6" id="KW-1133">Transmembrane helix</keyword>
<dbReference type="AlphaFoldDB" id="A0A432LTM4"/>
<dbReference type="InterPro" id="IPR002994">
    <property type="entry name" value="Surf1/Shy1"/>
</dbReference>
<accession>A0A432LTM4</accession>
<evidence type="ECO:0000313" key="8">
    <source>
        <dbReference type="Proteomes" id="UP000267077"/>
    </source>
</evidence>
<dbReference type="PROSITE" id="PS50895">
    <property type="entry name" value="SURF1"/>
    <property type="match status" value="1"/>
</dbReference>
<evidence type="ECO:0000256" key="5">
    <source>
        <dbReference type="ARBA" id="ARBA00023136"/>
    </source>
</evidence>
<feature type="transmembrane region" description="Helical" evidence="6">
    <location>
        <begin position="20"/>
        <end position="41"/>
    </location>
</feature>
<dbReference type="RefSeq" id="WP_126673582.1">
    <property type="nucleotide sequence ID" value="NZ_RYZR01000005.1"/>
</dbReference>
<proteinExistence type="inferred from homology"/>
<keyword evidence="6" id="KW-1003">Cell membrane</keyword>
<dbReference type="Proteomes" id="UP000267077">
    <property type="component" value="Unassembled WGS sequence"/>
</dbReference>
<dbReference type="InterPro" id="IPR045214">
    <property type="entry name" value="Surf1/Surf4"/>
</dbReference>